<dbReference type="Proteomes" id="UP000092445">
    <property type="component" value="Unassembled WGS sequence"/>
</dbReference>
<keyword evidence="1" id="KW-0547">Nucleotide-binding</keyword>
<evidence type="ECO:0000313" key="5">
    <source>
        <dbReference type="Proteomes" id="UP000092445"/>
    </source>
</evidence>
<feature type="domain" description="AAA+ ATPase" evidence="3">
    <location>
        <begin position="234"/>
        <end position="382"/>
    </location>
</feature>
<dbReference type="STRING" id="7398.A0A1A9ZMM4"/>
<reference evidence="5" key="1">
    <citation type="submission" date="2014-03" db="EMBL/GenBank/DDBJ databases">
        <authorList>
            <person name="Aksoy S."/>
            <person name="Warren W."/>
            <person name="Wilson R.K."/>
        </authorList>
    </citation>
    <scope>NUCLEOTIDE SEQUENCE [LARGE SCALE GENOMIC DNA]</scope>
    <source>
        <strain evidence="5">IAEA</strain>
    </source>
</reference>
<dbReference type="Pfam" id="PF00004">
    <property type="entry name" value="AAA"/>
    <property type="match status" value="2"/>
</dbReference>
<dbReference type="SMART" id="SM00382">
    <property type="entry name" value="AAA"/>
    <property type="match status" value="2"/>
</dbReference>
<dbReference type="AlphaFoldDB" id="A0A1A9ZMM4"/>
<dbReference type="GO" id="GO:0034098">
    <property type="term" value="C:VCP-NPL4-UFD1 AAA ATPase complex"/>
    <property type="evidence" value="ECO:0007669"/>
    <property type="project" value="TreeGrafter"/>
</dbReference>
<dbReference type="InterPro" id="IPR003959">
    <property type="entry name" value="ATPase_AAA_core"/>
</dbReference>
<dbReference type="GO" id="GO:0031593">
    <property type="term" value="F:polyubiquitin modification-dependent protein binding"/>
    <property type="evidence" value="ECO:0007669"/>
    <property type="project" value="TreeGrafter"/>
</dbReference>
<dbReference type="GO" id="GO:0030970">
    <property type="term" value="P:retrograde protein transport, ER to cytosol"/>
    <property type="evidence" value="ECO:0007669"/>
    <property type="project" value="TreeGrafter"/>
</dbReference>
<dbReference type="PANTHER" id="PTHR23077">
    <property type="entry name" value="AAA-FAMILY ATPASE"/>
    <property type="match status" value="1"/>
</dbReference>
<dbReference type="PANTHER" id="PTHR23077:SF194">
    <property type="entry name" value="ATPASE FAMILY GENE 2 PROTEIN HOMOLOG B"/>
    <property type="match status" value="1"/>
</dbReference>
<dbReference type="InterPro" id="IPR027417">
    <property type="entry name" value="P-loop_NTPase"/>
</dbReference>
<evidence type="ECO:0000256" key="1">
    <source>
        <dbReference type="ARBA" id="ARBA00022741"/>
    </source>
</evidence>
<dbReference type="FunFam" id="3.40.50.300:FF:001921">
    <property type="entry name" value="AAA ATPase domain-containing protein"/>
    <property type="match status" value="1"/>
</dbReference>
<dbReference type="GO" id="GO:0005829">
    <property type="term" value="C:cytosol"/>
    <property type="evidence" value="ECO:0007669"/>
    <property type="project" value="TreeGrafter"/>
</dbReference>
<dbReference type="GO" id="GO:0016887">
    <property type="term" value="F:ATP hydrolysis activity"/>
    <property type="evidence" value="ECO:0007669"/>
    <property type="project" value="InterPro"/>
</dbReference>
<dbReference type="GO" id="GO:0005524">
    <property type="term" value="F:ATP binding"/>
    <property type="evidence" value="ECO:0007669"/>
    <property type="project" value="UniProtKB-KW"/>
</dbReference>
<accession>A0A1A9ZMM4</accession>
<evidence type="ECO:0000256" key="2">
    <source>
        <dbReference type="ARBA" id="ARBA00022840"/>
    </source>
</evidence>
<dbReference type="InterPro" id="IPR050168">
    <property type="entry name" value="AAA_ATPase_domain"/>
</dbReference>
<keyword evidence="2" id="KW-0067">ATP-binding</keyword>
<reference evidence="4" key="2">
    <citation type="submission" date="2020-05" db="UniProtKB">
        <authorList>
            <consortium name="EnsemblMetazoa"/>
        </authorList>
    </citation>
    <scope>IDENTIFICATION</scope>
    <source>
        <strain evidence="4">IAEA</strain>
    </source>
</reference>
<proteinExistence type="predicted"/>
<sequence length="735" mass="82910">MDLNLSVLPLECVENLVKQKCLISKSKFPKNLSPGCWAKCRIVCNQSKELEDHFVICQIFARAECNDNVCYLDASVHSLKQIQSDRVIYKITRLECLQLPVKQVKAIDLIVYLIPELYIYKAHLITKSYLRQILQIILQNFHLHNTCYIRSSELLECGIDSIKIISGTDDDDCEMDFFIINDQSLINLKECFIKSKQICEPRVELKTYTQVQQELNEFMTLVQLQRSQKLSLRIPLNLLVRGVSGCGKTALLETWLKDQQCNVFRINSLQIVQPLPGDSEIQIRKIFQAAINFEKHFKSKGATVIFLEDLHLWYTDLGKNSKSIPSSLAELFLQIDQLFKMGREIMCLATTSSSEKFDKFETEIAMNPFTKADERIQAIAQLLSESIPSMNLSPSLLELTGKQARGYTIADFKLLADNVAFSLLAKSQKSLEFVLGDHLKMASFLKPFALTNSDVTAYKPTESFDTIGGINHLKKILNASILAGLKHVDAFSRFGLQLPKGILLYGPPGCAKTTIAKSLANEANMTFIATSGAEVYSPYIGCAEKFIAKLFDAARKNAPCMIFLDEIDTLVGRRSVSSSSTGSSDVQMRILSTLLTEMDGIVSANTDSYILVVAATNRPDMIDEALMRPGRFDKLLHVPVPDCDTRNLIFQLYSKRMPFSSDLNLESLASRTGNFSGADICNLCNEAAMRAFQRNLCATEIQTEDFEYVLSETKSSLTQQQIDWYYQFESKYFQR</sequence>
<dbReference type="InterPro" id="IPR003593">
    <property type="entry name" value="AAA+_ATPase"/>
</dbReference>
<dbReference type="GO" id="GO:0051228">
    <property type="term" value="P:mitotic spindle disassembly"/>
    <property type="evidence" value="ECO:0007669"/>
    <property type="project" value="TreeGrafter"/>
</dbReference>
<dbReference type="EnsemblMetazoa" id="GPAI019373-RA">
    <property type="protein sequence ID" value="GPAI019373-PA"/>
    <property type="gene ID" value="GPAI019373"/>
</dbReference>
<feature type="domain" description="AAA+ ATPase" evidence="3">
    <location>
        <begin position="498"/>
        <end position="642"/>
    </location>
</feature>
<dbReference type="SUPFAM" id="SSF52540">
    <property type="entry name" value="P-loop containing nucleoside triphosphate hydrolases"/>
    <property type="match status" value="2"/>
</dbReference>
<dbReference type="FunFam" id="1.10.8.60:FF:000038">
    <property type="entry name" value="spermatogenesis-associated protein 5-like protein 1"/>
    <property type="match status" value="1"/>
</dbReference>
<protein>
    <recommendedName>
        <fullName evidence="3">AAA+ ATPase domain-containing protein</fullName>
    </recommendedName>
</protein>
<dbReference type="InterPro" id="IPR041569">
    <property type="entry name" value="AAA_lid_3"/>
</dbReference>
<evidence type="ECO:0000259" key="3">
    <source>
        <dbReference type="SMART" id="SM00382"/>
    </source>
</evidence>
<name>A0A1A9ZMM4_GLOPL</name>
<evidence type="ECO:0000313" key="4">
    <source>
        <dbReference type="EnsemblMetazoa" id="GPAI019373-PA"/>
    </source>
</evidence>
<dbReference type="InterPro" id="IPR003960">
    <property type="entry name" value="ATPase_AAA_CS"/>
</dbReference>
<dbReference type="Gene3D" id="1.10.8.60">
    <property type="match status" value="2"/>
</dbReference>
<organism evidence="4 5">
    <name type="scientific">Glossina pallidipes</name>
    <name type="common">Tsetse fly</name>
    <dbReference type="NCBI Taxonomy" id="7398"/>
    <lineage>
        <taxon>Eukaryota</taxon>
        <taxon>Metazoa</taxon>
        <taxon>Ecdysozoa</taxon>
        <taxon>Arthropoda</taxon>
        <taxon>Hexapoda</taxon>
        <taxon>Insecta</taxon>
        <taxon>Pterygota</taxon>
        <taxon>Neoptera</taxon>
        <taxon>Endopterygota</taxon>
        <taxon>Diptera</taxon>
        <taxon>Brachycera</taxon>
        <taxon>Muscomorpha</taxon>
        <taxon>Hippoboscoidea</taxon>
        <taxon>Glossinidae</taxon>
        <taxon>Glossina</taxon>
    </lineage>
</organism>
<dbReference type="VEuPathDB" id="VectorBase:GPAI019373"/>
<dbReference type="PROSITE" id="PS00674">
    <property type="entry name" value="AAA"/>
    <property type="match status" value="1"/>
</dbReference>
<dbReference type="GO" id="GO:0097352">
    <property type="term" value="P:autophagosome maturation"/>
    <property type="evidence" value="ECO:0007669"/>
    <property type="project" value="TreeGrafter"/>
</dbReference>
<dbReference type="GO" id="GO:0005634">
    <property type="term" value="C:nucleus"/>
    <property type="evidence" value="ECO:0007669"/>
    <property type="project" value="TreeGrafter"/>
</dbReference>
<dbReference type="Gene3D" id="3.40.50.300">
    <property type="entry name" value="P-loop containing nucleotide triphosphate hydrolases"/>
    <property type="match status" value="2"/>
</dbReference>
<dbReference type="Pfam" id="PF17862">
    <property type="entry name" value="AAA_lid_3"/>
    <property type="match status" value="1"/>
</dbReference>
<keyword evidence="5" id="KW-1185">Reference proteome</keyword>